<dbReference type="Pfam" id="PF12802">
    <property type="entry name" value="MarR_2"/>
    <property type="match status" value="1"/>
</dbReference>
<feature type="domain" description="HTH marR-type" evidence="1">
    <location>
        <begin position="12"/>
        <end position="156"/>
    </location>
</feature>
<keyword evidence="3" id="KW-1185">Reference proteome</keyword>
<dbReference type="GO" id="GO:0003700">
    <property type="term" value="F:DNA-binding transcription factor activity"/>
    <property type="evidence" value="ECO:0007669"/>
    <property type="project" value="InterPro"/>
</dbReference>
<dbReference type="InterPro" id="IPR036388">
    <property type="entry name" value="WH-like_DNA-bd_sf"/>
</dbReference>
<dbReference type="SMART" id="SM00347">
    <property type="entry name" value="HTH_MARR"/>
    <property type="match status" value="1"/>
</dbReference>
<gene>
    <name evidence="2" type="ordered locus">Oter_2872</name>
</gene>
<dbReference type="Proteomes" id="UP000007013">
    <property type="component" value="Chromosome"/>
</dbReference>
<dbReference type="PROSITE" id="PS50995">
    <property type="entry name" value="HTH_MARR_2"/>
    <property type="match status" value="1"/>
</dbReference>
<name>B1ZXA1_OPITP</name>
<dbReference type="AlphaFoldDB" id="B1ZXA1"/>
<dbReference type="RefSeq" id="WP_012375688.1">
    <property type="nucleotide sequence ID" value="NC_010571.1"/>
</dbReference>
<sequence length="156" mass="17429">MAAKDQPLGKKDYETLAEFRYALRKFLGFSEEAASRHGVTPQQYQALLAIEGFPGRNWVTIGELAEQMRIAHHSAVGLVDRMEALRLVRRVTAKEDRRRVQVLLTAKGLKLLEKLYRVHRGELRSTGAKLAALLRKAAVKIPRRAAATGGTPEEAE</sequence>
<accession>B1ZXA1</accession>
<dbReference type="InterPro" id="IPR000835">
    <property type="entry name" value="HTH_MarR-typ"/>
</dbReference>
<dbReference type="PANTHER" id="PTHR33164:SF89">
    <property type="entry name" value="MARR FAMILY REGULATORY PROTEIN"/>
    <property type="match status" value="1"/>
</dbReference>
<dbReference type="HOGENOM" id="CLU_120009_0_0_0"/>
<dbReference type="InterPro" id="IPR036390">
    <property type="entry name" value="WH_DNA-bd_sf"/>
</dbReference>
<dbReference type="EMBL" id="CP001032">
    <property type="protein sequence ID" value="ACB76153.1"/>
    <property type="molecule type" value="Genomic_DNA"/>
</dbReference>
<dbReference type="PANTHER" id="PTHR33164">
    <property type="entry name" value="TRANSCRIPTIONAL REGULATOR, MARR FAMILY"/>
    <property type="match status" value="1"/>
</dbReference>
<dbReference type="InterPro" id="IPR039422">
    <property type="entry name" value="MarR/SlyA-like"/>
</dbReference>
<organism evidence="2 3">
    <name type="scientific">Opitutus terrae (strain DSM 11246 / JCM 15787 / PB90-1)</name>
    <dbReference type="NCBI Taxonomy" id="452637"/>
    <lineage>
        <taxon>Bacteria</taxon>
        <taxon>Pseudomonadati</taxon>
        <taxon>Verrucomicrobiota</taxon>
        <taxon>Opitutia</taxon>
        <taxon>Opitutales</taxon>
        <taxon>Opitutaceae</taxon>
        <taxon>Opitutus</taxon>
    </lineage>
</organism>
<dbReference type="STRING" id="452637.Oter_2872"/>
<dbReference type="OrthoDB" id="9807800at2"/>
<reference evidence="2 3" key="1">
    <citation type="journal article" date="2011" name="J. Bacteriol.">
        <title>Genome sequence of the verrucomicrobium Opitutus terrae PB90-1, an abundant inhabitant of rice paddy soil ecosystems.</title>
        <authorList>
            <person name="van Passel M.W."/>
            <person name="Kant R."/>
            <person name="Palva A."/>
            <person name="Copeland A."/>
            <person name="Lucas S."/>
            <person name="Lapidus A."/>
            <person name="Glavina del Rio T."/>
            <person name="Pitluck S."/>
            <person name="Goltsman E."/>
            <person name="Clum A."/>
            <person name="Sun H."/>
            <person name="Schmutz J."/>
            <person name="Larimer F.W."/>
            <person name="Land M.L."/>
            <person name="Hauser L."/>
            <person name="Kyrpides N."/>
            <person name="Mikhailova N."/>
            <person name="Richardson P.P."/>
            <person name="Janssen P.H."/>
            <person name="de Vos W.M."/>
            <person name="Smidt H."/>
        </authorList>
    </citation>
    <scope>NUCLEOTIDE SEQUENCE [LARGE SCALE GENOMIC DNA]</scope>
    <source>
        <strain evidence="3">DSM 11246 / JCM 15787 / PB90-1</strain>
    </source>
</reference>
<dbReference type="Gene3D" id="1.10.10.10">
    <property type="entry name" value="Winged helix-like DNA-binding domain superfamily/Winged helix DNA-binding domain"/>
    <property type="match status" value="1"/>
</dbReference>
<dbReference type="GO" id="GO:0006950">
    <property type="term" value="P:response to stress"/>
    <property type="evidence" value="ECO:0007669"/>
    <property type="project" value="TreeGrafter"/>
</dbReference>
<dbReference type="eggNOG" id="COG1846">
    <property type="taxonomic scope" value="Bacteria"/>
</dbReference>
<evidence type="ECO:0000313" key="2">
    <source>
        <dbReference type="EMBL" id="ACB76153.1"/>
    </source>
</evidence>
<dbReference type="KEGG" id="ote:Oter_2872"/>
<dbReference type="SUPFAM" id="SSF46785">
    <property type="entry name" value="Winged helix' DNA-binding domain"/>
    <property type="match status" value="1"/>
</dbReference>
<evidence type="ECO:0000259" key="1">
    <source>
        <dbReference type="PROSITE" id="PS50995"/>
    </source>
</evidence>
<evidence type="ECO:0000313" key="3">
    <source>
        <dbReference type="Proteomes" id="UP000007013"/>
    </source>
</evidence>
<protein>
    <submittedName>
        <fullName evidence="2">Transcriptional regulator, MarR family</fullName>
    </submittedName>
</protein>
<proteinExistence type="predicted"/>